<evidence type="ECO:0008006" key="3">
    <source>
        <dbReference type="Google" id="ProtNLM"/>
    </source>
</evidence>
<evidence type="ECO:0000313" key="2">
    <source>
        <dbReference type="Proteomes" id="UP000236723"/>
    </source>
</evidence>
<sequence>MSTQWRSIALSDRLARHLLSEADLAERIDEAGLDAVVLGLERLDPLAPEGHQLDPTSLAPILARRIRNTRLLIAATNHREHPWNLARAVASLQNFVPSGSGLVLAARDRTVPDGRPGARAWDVGNLSRPVDIGPEATIDAGVVARKLWDDYPFDAVIADPSSNTYLDLERVRASDHRGVYDVAGPLPVPTRGRPLLSLFVPDGAPVAVPPAFDSVTVPLDLAIEAARGADAFGGRPLIAYVRDPDDLARAAESVRSGGQVLGVQALVTDDHALRTALKALGALG</sequence>
<proteinExistence type="predicted"/>
<dbReference type="OrthoDB" id="9130786at2"/>
<dbReference type="Proteomes" id="UP000236723">
    <property type="component" value="Unassembled WGS sequence"/>
</dbReference>
<dbReference type="EMBL" id="FNVO01000026">
    <property type="protein sequence ID" value="SEG90372.1"/>
    <property type="molecule type" value="Genomic_DNA"/>
</dbReference>
<keyword evidence="2" id="KW-1185">Reference proteome</keyword>
<reference evidence="2" key="1">
    <citation type="submission" date="2016-10" db="EMBL/GenBank/DDBJ databases">
        <authorList>
            <person name="Varghese N."/>
            <person name="Submissions S."/>
        </authorList>
    </citation>
    <scope>NUCLEOTIDE SEQUENCE [LARGE SCALE GENOMIC DNA]</scope>
    <source>
        <strain evidence="2">DSM 43163</strain>
    </source>
</reference>
<name>A0A1H6DYF9_9ACTN</name>
<dbReference type="Gene3D" id="3.20.20.30">
    <property type="entry name" value="Luciferase-like domain"/>
    <property type="match status" value="1"/>
</dbReference>
<evidence type="ECO:0000313" key="1">
    <source>
        <dbReference type="EMBL" id="SEG90372.1"/>
    </source>
</evidence>
<dbReference type="GO" id="GO:0016705">
    <property type="term" value="F:oxidoreductase activity, acting on paired donors, with incorporation or reduction of molecular oxygen"/>
    <property type="evidence" value="ECO:0007669"/>
    <property type="project" value="InterPro"/>
</dbReference>
<dbReference type="SUPFAM" id="SSF51679">
    <property type="entry name" value="Bacterial luciferase-like"/>
    <property type="match status" value="1"/>
</dbReference>
<dbReference type="RefSeq" id="WP_103944002.1">
    <property type="nucleotide sequence ID" value="NZ_FNVO01000026.1"/>
</dbReference>
<gene>
    <name evidence="1" type="ORF">SAMN04489712_12617</name>
</gene>
<organism evidence="1 2">
    <name type="scientific">Thermomonospora echinospora</name>
    <dbReference type="NCBI Taxonomy" id="1992"/>
    <lineage>
        <taxon>Bacteria</taxon>
        <taxon>Bacillati</taxon>
        <taxon>Actinomycetota</taxon>
        <taxon>Actinomycetes</taxon>
        <taxon>Streptosporangiales</taxon>
        <taxon>Thermomonosporaceae</taxon>
        <taxon>Thermomonospora</taxon>
    </lineage>
</organism>
<dbReference type="InterPro" id="IPR036661">
    <property type="entry name" value="Luciferase-like_sf"/>
</dbReference>
<protein>
    <recommendedName>
        <fullName evidence="3">Luciferase-like monooxygenase</fullName>
    </recommendedName>
</protein>
<accession>A0A1H6DYF9</accession>
<dbReference type="AlphaFoldDB" id="A0A1H6DYF9"/>